<evidence type="ECO:0000313" key="3">
    <source>
        <dbReference type="EMBL" id="WOH11655.1"/>
    </source>
</evidence>
<dbReference type="EMBL" id="CP093350">
    <property type="protein sequence ID" value="WOH11655.1"/>
    <property type="molecule type" value="Genomic_DNA"/>
</dbReference>
<proteinExistence type="predicted"/>
<organism evidence="2">
    <name type="scientific">Daucus carota subsp. sativus</name>
    <name type="common">Carrot</name>
    <dbReference type="NCBI Taxonomy" id="79200"/>
    <lineage>
        <taxon>Eukaryota</taxon>
        <taxon>Viridiplantae</taxon>
        <taxon>Streptophyta</taxon>
        <taxon>Embryophyta</taxon>
        <taxon>Tracheophyta</taxon>
        <taxon>Spermatophyta</taxon>
        <taxon>Magnoliopsida</taxon>
        <taxon>eudicotyledons</taxon>
        <taxon>Gunneridae</taxon>
        <taxon>Pentapetalae</taxon>
        <taxon>asterids</taxon>
        <taxon>campanulids</taxon>
        <taxon>Apiales</taxon>
        <taxon>Apiaceae</taxon>
        <taxon>Apioideae</taxon>
        <taxon>Scandiceae</taxon>
        <taxon>Daucinae</taxon>
        <taxon>Daucus</taxon>
        <taxon>Daucus sect. Daucus</taxon>
    </lineage>
</organism>
<reference evidence="3" key="2">
    <citation type="submission" date="2022-03" db="EMBL/GenBank/DDBJ databases">
        <title>Draft title - Genomic analysis of global carrot germplasm unveils the trajectory of domestication and the origin of high carotenoid orange carrot.</title>
        <authorList>
            <person name="Iorizzo M."/>
            <person name="Ellison S."/>
            <person name="Senalik D."/>
            <person name="Macko-Podgorni A."/>
            <person name="Grzebelus D."/>
            <person name="Bostan H."/>
            <person name="Rolling W."/>
            <person name="Curaba J."/>
            <person name="Simon P."/>
        </authorList>
    </citation>
    <scope>NUCLEOTIDE SEQUENCE</scope>
    <source>
        <tissue evidence="3">Leaf</tissue>
    </source>
</reference>
<name>A0A175YMD7_DAUCS</name>
<gene>
    <name evidence="2" type="ORF">DCAR_028405</name>
    <name evidence="3" type="ORF">DCAR_0831145</name>
</gene>
<evidence type="ECO:0000256" key="1">
    <source>
        <dbReference type="SAM" id="MobiDB-lite"/>
    </source>
</evidence>
<feature type="region of interest" description="Disordered" evidence="1">
    <location>
        <begin position="148"/>
        <end position="192"/>
    </location>
</feature>
<feature type="compositionally biased region" description="Basic residues" evidence="1">
    <location>
        <begin position="27"/>
        <end position="43"/>
    </location>
</feature>
<dbReference type="Proteomes" id="UP000077755">
    <property type="component" value="Chromosome 8"/>
</dbReference>
<protein>
    <submittedName>
        <fullName evidence="2">Uncharacterized protein</fullName>
    </submittedName>
</protein>
<feature type="region of interest" description="Disordered" evidence="1">
    <location>
        <begin position="1"/>
        <end position="77"/>
    </location>
</feature>
<sequence>MTEAPSKEAPTMNEAPVDSPMKDGIRVRSRPKVLVRGRPKLQVRRAALPGVVIREPSATPTSEPTKGTPTEKGKEKVVYKAHTERQERPYWMVNKRAKTVGLPRHGKDAENHGNLSSAEKEALRLETFKHVLIGIGLGKLFMPTPGFDGAAHQPNGTPSEDSLPVDKGGVCTQASQTPAAKKGTPDAEDVQP</sequence>
<accession>A0A175YMD7</accession>
<dbReference type="AlphaFoldDB" id="A0A175YMD7"/>
<reference evidence="2" key="1">
    <citation type="journal article" date="2016" name="Nat. Genet.">
        <title>A high-quality carrot genome assembly provides new insights into carotenoid accumulation and asterid genome evolution.</title>
        <authorList>
            <person name="Iorizzo M."/>
            <person name="Ellison S."/>
            <person name="Senalik D."/>
            <person name="Zeng P."/>
            <person name="Satapoomin P."/>
            <person name="Huang J."/>
            <person name="Bowman M."/>
            <person name="Iovene M."/>
            <person name="Sanseverino W."/>
            <person name="Cavagnaro P."/>
            <person name="Yildiz M."/>
            <person name="Macko-Podgorni A."/>
            <person name="Moranska E."/>
            <person name="Grzebelus E."/>
            <person name="Grzebelus D."/>
            <person name="Ashrafi H."/>
            <person name="Zheng Z."/>
            <person name="Cheng S."/>
            <person name="Spooner D."/>
            <person name="Van Deynze A."/>
            <person name="Simon P."/>
        </authorList>
    </citation>
    <scope>NUCLEOTIDE SEQUENCE [LARGE SCALE GENOMIC DNA]</scope>
    <source>
        <tissue evidence="2">Leaf</tissue>
    </source>
</reference>
<keyword evidence="4" id="KW-1185">Reference proteome</keyword>
<evidence type="ECO:0000313" key="2">
    <source>
        <dbReference type="EMBL" id="KZM84301.1"/>
    </source>
</evidence>
<evidence type="ECO:0000313" key="4">
    <source>
        <dbReference type="Proteomes" id="UP000077755"/>
    </source>
</evidence>
<dbReference type="Gramene" id="KZM84301">
    <property type="protein sequence ID" value="KZM84301"/>
    <property type="gene ID" value="DCAR_028405"/>
</dbReference>
<dbReference type="EMBL" id="LNRQ01000008">
    <property type="protein sequence ID" value="KZM84301.1"/>
    <property type="molecule type" value="Genomic_DNA"/>
</dbReference>